<keyword evidence="5 7" id="KW-0904">Protein phosphatase</keyword>
<dbReference type="SFLD" id="SFLDS00003">
    <property type="entry name" value="Haloacid_Dehalogenase"/>
    <property type="match status" value="1"/>
</dbReference>
<keyword evidence="4 7" id="KW-0460">Magnesium</keyword>
<keyword evidence="9" id="KW-1185">Reference proteome</keyword>
<evidence type="ECO:0000256" key="7">
    <source>
        <dbReference type="RuleBase" id="RU362036"/>
    </source>
</evidence>
<evidence type="ECO:0000256" key="4">
    <source>
        <dbReference type="ARBA" id="ARBA00022842"/>
    </source>
</evidence>
<reference evidence="10" key="1">
    <citation type="submission" date="2025-08" db="UniProtKB">
        <authorList>
            <consortium name="RefSeq"/>
        </authorList>
    </citation>
    <scope>IDENTIFICATION</scope>
</reference>
<dbReference type="InterPro" id="IPR028472">
    <property type="entry name" value="EYA"/>
</dbReference>
<evidence type="ECO:0000256" key="3">
    <source>
        <dbReference type="ARBA" id="ARBA00022801"/>
    </source>
</evidence>
<gene>
    <name evidence="10" type="primary">LOC100206344</name>
</gene>
<dbReference type="Gene3D" id="3.40.50.12350">
    <property type="match status" value="1"/>
</dbReference>
<evidence type="ECO:0000313" key="10">
    <source>
        <dbReference type="RefSeq" id="XP_065669813.1"/>
    </source>
</evidence>
<feature type="compositionally biased region" description="Basic and acidic residues" evidence="8">
    <location>
        <begin position="1"/>
        <end position="23"/>
    </location>
</feature>
<dbReference type="RefSeq" id="XP_065669813.1">
    <property type="nucleotide sequence ID" value="XM_065813741.1"/>
</dbReference>
<dbReference type="PANTHER" id="PTHR10190:SF16">
    <property type="entry name" value="DEVELOPMENTAL PROTEIN EYES ABSENT"/>
    <property type="match status" value="1"/>
</dbReference>
<keyword evidence="3 7" id="KW-0378">Hydrolase</keyword>
<proteinExistence type="inferred from homology"/>
<accession>A0ABM4D682</accession>
<comment type="catalytic activity">
    <reaction evidence="6 7">
        <text>O-phospho-L-tyrosyl-[protein] + H2O = L-tyrosyl-[protein] + phosphate</text>
        <dbReference type="Rhea" id="RHEA:10684"/>
        <dbReference type="Rhea" id="RHEA-COMP:10136"/>
        <dbReference type="Rhea" id="RHEA-COMP:20101"/>
        <dbReference type="ChEBI" id="CHEBI:15377"/>
        <dbReference type="ChEBI" id="CHEBI:43474"/>
        <dbReference type="ChEBI" id="CHEBI:46858"/>
        <dbReference type="ChEBI" id="CHEBI:61978"/>
        <dbReference type="EC" id="3.1.3.48"/>
    </reaction>
</comment>
<protein>
    <recommendedName>
        <fullName evidence="7">Eyes absent homolog</fullName>
        <ecNumber evidence="7">3.1.3.48</ecNumber>
    </recommendedName>
</protein>
<comment type="cofactor">
    <cofactor evidence="7">
        <name>Mg(2+)</name>
        <dbReference type="ChEBI" id="CHEBI:18420"/>
    </cofactor>
    <text evidence="7">Binds 1 Mg(2+) ion per subunit.</text>
</comment>
<evidence type="ECO:0000256" key="6">
    <source>
        <dbReference type="ARBA" id="ARBA00051722"/>
    </source>
</evidence>
<keyword evidence="7" id="KW-0804">Transcription</keyword>
<comment type="similarity">
    <text evidence="1 7">Belongs to the HAD-like hydrolase superfamily. EYA family.</text>
</comment>
<keyword evidence="2 7" id="KW-0479">Metal-binding</keyword>
<sequence length="691" mass="78065">MVEFDKGSIKSQEKNDVHDHDVQADDDCDKFNASRAKQVKFEGNEVLSIDPIKSGEKNNKSPRASDNSIDNYFGYREALKSEITSVANNTSITSNALSLPFLASIVHEGFQFEQFEGCSSLTKQYNSATSVLQNFSTSRPFMETSNNKFIENNNNNNILFSKYFPLSDFPTSLLPNKHAVSTSNYPFAAPSILPSNYSSIPNLVSSKSSSAFQQFPPSFFPSIMSSGFTTLGTNSYSSSMNAQNCFNSKLGLTDNLNNNFMYTSNFFSGIGANKLASYPYTQGSTHIYPPFINSNIFSPNTIPNVLGSSLNQVIPNSAYNNDTMMSGESNTMQSTGATEVTDSSFSPTMPCVNNVHSQHDFESRMQFESSSYNGIYCDLNQSSTEYSNVKQSRKKSKQQLSVKKNLKSKKNLNNELNHNIKRVFIWDLDDVIIALHSLVTGEYSTRFGKDSSSTASLGLRVEEYIYDLCVTFLFYNDLEEYDPIHIDDASVDDNGQDISDYSFETDGFNNNTSNNAMQFSTNGRRGLDWMRKLAYRYRRIREIYDSYRNNIEEIISLNKRDQWVPLIMELEQITDSWHTLAYKSLNIIYRRPNCVNVLVTNTHLVQSISKCLLFKLGNFFPIENVYSASKPGKEACFQRIQTRFGTKCTYVVIGSGRDEEIASKQLGFPFWRISNHSDLINLQHALELCHL</sequence>
<evidence type="ECO:0000256" key="1">
    <source>
        <dbReference type="ARBA" id="ARBA00010501"/>
    </source>
</evidence>
<feature type="region of interest" description="Disordered" evidence="8">
    <location>
        <begin position="1"/>
        <end position="29"/>
    </location>
</feature>
<name>A0ABM4D682_HYDVU</name>
<dbReference type="EC" id="3.1.3.48" evidence="7"/>
<organism evidence="9 10">
    <name type="scientific">Hydra vulgaris</name>
    <name type="common">Hydra</name>
    <name type="synonym">Hydra attenuata</name>
    <dbReference type="NCBI Taxonomy" id="6087"/>
    <lineage>
        <taxon>Eukaryota</taxon>
        <taxon>Metazoa</taxon>
        <taxon>Cnidaria</taxon>
        <taxon>Hydrozoa</taxon>
        <taxon>Hydroidolina</taxon>
        <taxon>Anthoathecata</taxon>
        <taxon>Aplanulata</taxon>
        <taxon>Hydridae</taxon>
        <taxon>Hydra</taxon>
    </lineage>
</organism>
<evidence type="ECO:0000313" key="9">
    <source>
        <dbReference type="Proteomes" id="UP001652625"/>
    </source>
</evidence>
<evidence type="ECO:0000256" key="8">
    <source>
        <dbReference type="SAM" id="MobiDB-lite"/>
    </source>
</evidence>
<evidence type="ECO:0000256" key="5">
    <source>
        <dbReference type="ARBA" id="ARBA00022912"/>
    </source>
</evidence>
<keyword evidence="7" id="KW-0805">Transcription regulation</keyword>
<dbReference type="NCBIfam" id="TIGR01658">
    <property type="entry name" value="EYA-cons_domain"/>
    <property type="match status" value="1"/>
</dbReference>
<dbReference type="InterPro" id="IPR038102">
    <property type="entry name" value="EYA_dom_sf"/>
</dbReference>
<dbReference type="PANTHER" id="PTHR10190">
    <property type="entry name" value="EYES ABSENT"/>
    <property type="match status" value="1"/>
</dbReference>
<evidence type="ECO:0000256" key="2">
    <source>
        <dbReference type="ARBA" id="ARBA00022723"/>
    </source>
</evidence>
<dbReference type="InterPro" id="IPR006545">
    <property type="entry name" value="EYA_dom"/>
</dbReference>
<dbReference type="Proteomes" id="UP001652625">
    <property type="component" value="Chromosome 12"/>
</dbReference>
<dbReference type="SFLD" id="SFLDG01129">
    <property type="entry name" value="C1.5:_HAD__Beta-PGM__Phosphata"/>
    <property type="match status" value="1"/>
</dbReference>
<dbReference type="GeneID" id="100206344"/>